<dbReference type="EMBL" id="JAFCMP010000044">
    <property type="protein sequence ID" value="KAG5189846.1"/>
    <property type="molecule type" value="Genomic_DNA"/>
</dbReference>
<dbReference type="GO" id="GO:0061908">
    <property type="term" value="C:phagophore"/>
    <property type="evidence" value="ECO:0007669"/>
    <property type="project" value="TreeGrafter"/>
</dbReference>
<dbReference type="GO" id="GO:0005789">
    <property type="term" value="C:endoplasmic reticulum membrane"/>
    <property type="evidence" value="ECO:0007669"/>
    <property type="project" value="UniProtKB-SubCell"/>
</dbReference>
<dbReference type="GO" id="GO:0034727">
    <property type="term" value="P:piecemeal microautophagy of the nucleus"/>
    <property type="evidence" value="ECO:0007669"/>
    <property type="project" value="TreeGrafter"/>
</dbReference>
<comment type="similarity">
    <text evidence="3">Belongs to the ATG2 family.</text>
</comment>
<organism evidence="13 14">
    <name type="scientific">Tribonema minus</name>
    <dbReference type="NCBI Taxonomy" id="303371"/>
    <lineage>
        <taxon>Eukaryota</taxon>
        <taxon>Sar</taxon>
        <taxon>Stramenopiles</taxon>
        <taxon>Ochrophyta</taxon>
        <taxon>PX clade</taxon>
        <taxon>Xanthophyceae</taxon>
        <taxon>Tribonematales</taxon>
        <taxon>Tribonemataceae</taxon>
        <taxon>Tribonema</taxon>
    </lineage>
</organism>
<evidence type="ECO:0000256" key="10">
    <source>
        <dbReference type="ARBA" id="ARBA00024479"/>
    </source>
</evidence>
<evidence type="ECO:0000313" key="14">
    <source>
        <dbReference type="Proteomes" id="UP000664859"/>
    </source>
</evidence>
<evidence type="ECO:0000256" key="9">
    <source>
        <dbReference type="ARBA" id="ARBA00023136"/>
    </source>
</evidence>
<dbReference type="GO" id="GO:0061709">
    <property type="term" value="P:reticulophagy"/>
    <property type="evidence" value="ECO:0007669"/>
    <property type="project" value="TreeGrafter"/>
</dbReference>
<keyword evidence="8" id="KW-0445">Lipid transport</keyword>
<dbReference type="OrthoDB" id="428159at2759"/>
<comment type="catalytic activity">
    <reaction evidence="11">
        <text>a 1,2-diacyl-sn-glycero-3-phosphoethanolamine(in) = a 1,2-diacyl-sn-glycero-3-phosphoethanolamine(out)</text>
        <dbReference type="Rhea" id="RHEA:38895"/>
        <dbReference type="ChEBI" id="CHEBI:64612"/>
    </reaction>
</comment>
<comment type="subcellular location">
    <subcellularLocation>
        <location evidence="1">Endoplasmic reticulum membrane</location>
        <topology evidence="1">Peripheral membrane protein</topology>
    </subcellularLocation>
    <subcellularLocation>
        <location evidence="2">Preautophagosomal structure membrane</location>
        <topology evidence="2">Peripheral membrane protein</topology>
    </subcellularLocation>
</comment>
<evidence type="ECO:0000256" key="7">
    <source>
        <dbReference type="ARBA" id="ARBA00023006"/>
    </source>
</evidence>
<evidence type="ECO:0000256" key="4">
    <source>
        <dbReference type="ARBA" id="ARBA00018070"/>
    </source>
</evidence>
<dbReference type="Pfam" id="PF12624">
    <property type="entry name" value="VPS13_N"/>
    <property type="match status" value="1"/>
</dbReference>
<keyword evidence="14" id="KW-1185">Reference proteome</keyword>
<evidence type="ECO:0000256" key="1">
    <source>
        <dbReference type="ARBA" id="ARBA00004406"/>
    </source>
</evidence>
<feature type="domain" description="Chorein N-terminal" evidence="12">
    <location>
        <begin position="5"/>
        <end position="92"/>
    </location>
</feature>
<keyword evidence="5" id="KW-0813">Transport</keyword>
<evidence type="ECO:0000256" key="6">
    <source>
        <dbReference type="ARBA" id="ARBA00022824"/>
    </source>
</evidence>
<name>A0A835Z9T2_9STRA</name>
<evidence type="ECO:0000313" key="13">
    <source>
        <dbReference type="EMBL" id="KAG5189846.1"/>
    </source>
</evidence>
<reference evidence="13" key="1">
    <citation type="submission" date="2021-02" db="EMBL/GenBank/DDBJ databases">
        <title>First Annotated Genome of the Yellow-green Alga Tribonema minus.</title>
        <authorList>
            <person name="Mahan K.M."/>
        </authorList>
    </citation>
    <scope>NUCLEOTIDE SEQUENCE</scope>
    <source>
        <strain evidence="13">UTEX B ZZ1240</strain>
    </source>
</reference>
<dbReference type="AlphaFoldDB" id="A0A835Z9T2"/>
<sequence length="92" mass="9967">MNLSKKLANVLARTLGEYVQNVDEDSLQVGLWAGDLQLKNLELRPDALRKAELPVVLRSGSVGTVRLKVPWKSFGSGGVALVVSDLKVVLEP</sequence>
<evidence type="ECO:0000256" key="5">
    <source>
        <dbReference type="ARBA" id="ARBA00022448"/>
    </source>
</evidence>
<accession>A0A835Z9T2</accession>
<evidence type="ECO:0000256" key="11">
    <source>
        <dbReference type="ARBA" id="ARBA00024615"/>
    </source>
</evidence>
<comment type="catalytic activity">
    <reaction evidence="10">
        <text>a 1,2-diacyl-sn-glycero-3-phospho-L-serine(in) = a 1,2-diacyl-sn-glycero-3-phospho-L-serine(out)</text>
        <dbReference type="Rhea" id="RHEA:38663"/>
        <dbReference type="ChEBI" id="CHEBI:57262"/>
    </reaction>
</comment>
<keyword evidence="6" id="KW-0256">Endoplasmic reticulum</keyword>
<proteinExistence type="inferred from homology"/>
<dbReference type="GO" id="GO:0000045">
    <property type="term" value="P:autophagosome assembly"/>
    <property type="evidence" value="ECO:0007669"/>
    <property type="project" value="TreeGrafter"/>
</dbReference>
<dbReference type="GO" id="GO:0061723">
    <property type="term" value="P:glycophagy"/>
    <property type="evidence" value="ECO:0007669"/>
    <property type="project" value="TreeGrafter"/>
</dbReference>
<dbReference type="InterPro" id="IPR026849">
    <property type="entry name" value="ATG2"/>
</dbReference>
<dbReference type="Proteomes" id="UP000664859">
    <property type="component" value="Unassembled WGS sequence"/>
</dbReference>
<dbReference type="GO" id="GO:0043495">
    <property type="term" value="F:protein-membrane adaptor activity"/>
    <property type="evidence" value="ECO:0007669"/>
    <property type="project" value="TreeGrafter"/>
</dbReference>
<evidence type="ECO:0000259" key="12">
    <source>
        <dbReference type="Pfam" id="PF12624"/>
    </source>
</evidence>
<protein>
    <recommendedName>
        <fullName evidence="4">Autophagy-related protein 2</fullName>
    </recommendedName>
</protein>
<dbReference type="PANTHER" id="PTHR13190">
    <property type="entry name" value="AUTOPHAGY-RELATED 2, ISOFORM A"/>
    <property type="match status" value="1"/>
</dbReference>
<keyword evidence="7" id="KW-0072">Autophagy</keyword>
<gene>
    <name evidence="13" type="ORF">JKP88DRAFT_176561</name>
</gene>
<dbReference type="GO" id="GO:0032266">
    <property type="term" value="F:phosphatidylinositol-3-phosphate binding"/>
    <property type="evidence" value="ECO:0007669"/>
    <property type="project" value="TreeGrafter"/>
</dbReference>
<dbReference type="GO" id="GO:0000422">
    <property type="term" value="P:autophagy of mitochondrion"/>
    <property type="evidence" value="ECO:0007669"/>
    <property type="project" value="TreeGrafter"/>
</dbReference>
<evidence type="ECO:0000256" key="3">
    <source>
        <dbReference type="ARBA" id="ARBA00009714"/>
    </source>
</evidence>
<dbReference type="GO" id="GO:0034045">
    <property type="term" value="C:phagophore assembly site membrane"/>
    <property type="evidence" value="ECO:0007669"/>
    <property type="project" value="UniProtKB-SubCell"/>
</dbReference>
<dbReference type="GO" id="GO:0006869">
    <property type="term" value="P:lipid transport"/>
    <property type="evidence" value="ECO:0007669"/>
    <property type="project" value="UniProtKB-KW"/>
</dbReference>
<keyword evidence="9" id="KW-0472">Membrane</keyword>
<evidence type="ECO:0000256" key="8">
    <source>
        <dbReference type="ARBA" id="ARBA00023055"/>
    </source>
</evidence>
<comment type="caution">
    <text evidence="13">The sequence shown here is derived from an EMBL/GenBank/DDBJ whole genome shotgun (WGS) entry which is preliminary data.</text>
</comment>
<dbReference type="InterPro" id="IPR026854">
    <property type="entry name" value="VPS13_N"/>
</dbReference>
<dbReference type="PANTHER" id="PTHR13190:SF1">
    <property type="entry name" value="AUTOPHAGY-RELATED 2, ISOFORM A"/>
    <property type="match status" value="1"/>
</dbReference>
<feature type="non-terminal residue" evidence="13">
    <location>
        <position position="92"/>
    </location>
</feature>
<evidence type="ECO:0000256" key="2">
    <source>
        <dbReference type="ARBA" id="ARBA00004623"/>
    </source>
</evidence>